<accession>A0ABQ7UDN4</accession>
<feature type="region of interest" description="Disordered" evidence="8">
    <location>
        <begin position="930"/>
        <end position="958"/>
    </location>
</feature>
<keyword evidence="6" id="KW-0378">Hydrolase</keyword>
<dbReference type="SUPFAM" id="SSF56672">
    <property type="entry name" value="DNA/RNA polymerases"/>
    <property type="match status" value="1"/>
</dbReference>
<keyword evidence="7" id="KW-0695">RNA-directed DNA polymerase</keyword>
<dbReference type="InterPro" id="IPR012337">
    <property type="entry name" value="RNaseH-like_sf"/>
</dbReference>
<evidence type="ECO:0000256" key="3">
    <source>
        <dbReference type="ARBA" id="ARBA00022695"/>
    </source>
</evidence>
<evidence type="ECO:0000256" key="6">
    <source>
        <dbReference type="ARBA" id="ARBA00022801"/>
    </source>
</evidence>
<dbReference type="SUPFAM" id="SSF53098">
    <property type="entry name" value="Ribonuclease H-like"/>
    <property type="match status" value="1"/>
</dbReference>
<dbReference type="Gene3D" id="1.10.340.70">
    <property type="match status" value="1"/>
</dbReference>
<evidence type="ECO:0000256" key="7">
    <source>
        <dbReference type="ARBA" id="ARBA00022918"/>
    </source>
</evidence>
<dbReference type="PANTHER" id="PTHR15503">
    <property type="entry name" value="LDOC1 RELATED"/>
    <property type="match status" value="1"/>
</dbReference>
<dbReference type="Pfam" id="PF17917">
    <property type="entry name" value="RT_RNaseH"/>
    <property type="match status" value="1"/>
</dbReference>
<dbReference type="CDD" id="cd01647">
    <property type="entry name" value="RT_LTR"/>
    <property type="match status" value="1"/>
</dbReference>
<name>A0ABQ7UDN4_SOLTU</name>
<keyword evidence="3" id="KW-0548">Nucleotidyltransferase</keyword>
<dbReference type="Pfam" id="PF17921">
    <property type="entry name" value="Integrase_H2C2"/>
    <property type="match status" value="1"/>
</dbReference>
<dbReference type="Gene3D" id="3.10.10.10">
    <property type="entry name" value="HIV Type 1 Reverse Transcriptase, subunit A, domain 1"/>
    <property type="match status" value="1"/>
</dbReference>
<dbReference type="InterPro" id="IPR056924">
    <property type="entry name" value="SH3_Tf2-1"/>
</dbReference>
<dbReference type="Proteomes" id="UP000826656">
    <property type="component" value="Unassembled WGS sequence"/>
</dbReference>
<dbReference type="EMBL" id="JAIVGD010000023">
    <property type="protein sequence ID" value="KAH0744970.1"/>
    <property type="molecule type" value="Genomic_DNA"/>
</dbReference>
<evidence type="ECO:0000256" key="2">
    <source>
        <dbReference type="ARBA" id="ARBA00022679"/>
    </source>
</evidence>
<evidence type="ECO:0000256" key="5">
    <source>
        <dbReference type="ARBA" id="ARBA00022759"/>
    </source>
</evidence>
<evidence type="ECO:0000256" key="1">
    <source>
        <dbReference type="ARBA" id="ARBA00012493"/>
    </source>
</evidence>
<dbReference type="Pfam" id="PF24626">
    <property type="entry name" value="SH3_Tf2-1"/>
    <property type="match status" value="1"/>
</dbReference>
<feature type="compositionally biased region" description="Basic and acidic residues" evidence="8">
    <location>
        <begin position="940"/>
        <end position="957"/>
    </location>
</feature>
<feature type="domain" description="Tf2-1-like SH3-like" evidence="11">
    <location>
        <begin position="828"/>
        <end position="858"/>
    </location>
</feature>
<comment type="caution">
    <text evidence="12">The sequence shown here is derived from an EMBL/GenBank/DDBJ whole genome shotgun (WGS) entry which is preliminary data.</text>
</comment>
<keyword evidence="13" id="KW-1185">Reference proteome</keyword>
<keyword evidence="4" id="KW-0540">Nuclease</keyword>
<dbReference type="Gene3D" id="3.30.70.270">
    <property type="match status" value="1"/>
</dbReference>
<evidence type="ECO:0000313" key="12">
    <source>
        <dbReference type="EMBL" id="KAH0744970.1"/>
    </source>
</evidence>
<dbReference type="InterPro" id="IPR032567">
    <property type="entry name" value="RTL1-rel"/>
</dbReference>
<gene>
    <name evidence="12" type="ORF">KY290_032963</name>
</gene>
<dbReference type="EC" id="2.7.7.49" evidence="1"/>
<feature type="compositionally biased region" description="Basic and acidic residues" evidence="8">
    <location>
        <begin position="1116"/>
        <end position="1143"/>
    </location>
</feature>
<feature type="region of interest" description="Disordered" evidence="8">
    <location>
        <begin position="57"/>
        <end position="98"/>
    </location>
</feature>
<dbReference type="InterPro" id="IPR041588">
    <property type="entry name" value="Integrase_H2C2"/>
</dbReference>
<dbReference type="Gene3D" id="2.40.70.10">
    <property type="entry name" value="Acid Proteases"/>
    <property type="match status" value="1"/>
</dbReference>
<dbReference type="InterPro" id="IPR021109">
    <property type="entry name" value="Peptidase_aspartic_dom_sf"/>
</dbReference>
<evidence type="ECO:0000259" key="10">
    <source>
        <dbReference type="Pfam" id="PF17921"/>
    </source>
</evidence>
<keyword evidence="2" id="KW-0808">Transferase</keyword>
<keyword evidence="5" id="KW-0255">Endonuclease</keyword>
<dbReference type="InterPro" id="IPR043502">
    <property type="entry name" value="DNA/RNA_pol_sf"/>
</dbReference>
<dbReference type="PANTHER" id="PTHR15503:SF45">
    <property type="entry name" value="RNA-DIRECTED DNA POLYMERASE HOMOLOG"/>
    <property type="match status" value="1"/>
</dbReference>
<feature type="compositionally biased region" description="Polar residues" evidence="8">
    <location>
        <begin position="66"/>
        <end position="84"/>
    </location>
</feature>
<dbReference type="CDD" id="cd00303">
    <property type="entry name" value="retropepsin_like"/>
    <property type="match status" value="1"/>
</dbReference>
<evidence type="ECO:0000313" key="13">
    <source>
        <dbReference type="Proteomes" id="UP000826656"/>
    </source>
</evidence>
<reference evidence="12 13" key="1">
    <citation type="journal article" date="2021" name="bioRxiv">
        <title>Chromosome-scale and haplotype-resolved genome assembly of a tetraploid potato cultivar.</title>
        <authorList>
            <person name="Sun H."/>
            <person name="Jiao W.-B."/>
            <person name="Krause K."/>
            <person name="Campoy J.A."/>
            <person name="Goel M."/>
            <person name="Folz-Donahue K."/>
            <person name="Kukat C."/>
            <person name="Huettel B."/>
            <person name="Schneeberger K."/>
        </authorList>
    </citation>
    <scope>NUCLEOTIDE SEQUENCE [LARGE SCALE GENOMIC DNA]</scope>
    <source>
        <strain evidence="12">SolTubOtavaFocal</strain>
        <tissue evidence="12">Leaves</tissue>
    </source>
</reference>
<dbReference type="Pfam" id="PF08284">
    <property type="entry name" value="RVP_2"/>
    <property type="match status" value="1"/>
</dbReference>
<sequence>MVADKRSIMSLFVAGLSPLSSKEGKAAMLIGDLDISRLMVYMQQVEEEKLRDMEEFRNKKAKKGNESGQQISNVNRSSFQQKQKGPSPSVASAPAPRNKCEYNSQNSQYFRARPGHSQGSVAQGGNWEPACARCGRTHPGKCRDSSTGCFKCGKEGYFMKEYPKNRQVAPPDRAAPRRDTSGTGGGANQLYVITGRQEQENSPDVVIGMIKVFTLDVYALLDPGASLSFVTPYVANIFDVLPEKLCEPFCVSTPVGESILAERVYRDCVISINHKNTMADLIELDMIDFDVIQGMDWLHACYASIDCRFRVVRFQIPNELVIKWTSSSSVPNGRFISYLKAMKLVSKGKFLEVFADDLPGVPPEREIDFGIDILPDTRPISIPPYKMTRAELKELKEQLKDLLDKGFIRPSVSPWGTPILFVRKKYGSLRMCINYHQLYKVTIQNKYPFLRIDDLFDQLQGATCFFKIDLRSGYHQLRVKECDIPKKNEEDHASHLRIVLQTSKDGELYASSLSEWKKRLTNAPVLTLTEEWQGYSLCLLTVESHEKNYPTHDLELAAVVFALKIWRHYLYGVHVDVFTNHKSLQLSMGSTAHFEEDKRELVKDVHRLARLGVRLMDSTEGGVVVMNRAESSLVSEVKEKGRWCVEVSRYQGWIKSKRESWRKLIAPDILFIRVPQKMYRDLREVYWWSSMKKGIAEFVAKCPNCQQVIVEHQRLGEVYNLLHSSGNLFQKGLGSKVNLSTAFHPQTDGQAEHTIQTLEDILRACVIDSRVIGMITFLSLSLLTTIVTTLASRWLLMKLFMGEDADLLLDDLKGSLVPGILALTEYQKRVGNVAYKLELTQELAAVHSIFHISMLNKCMGDPSLIIPTEDIGIKDSLSYEEILVQILDCQVRKLRTKEVASVKVLWRNQFVEEATWEAEEDMKKRYPHLFETGEVPDQGLGERRKEEKEQKRQDSSRTFEFSRGFHQGFNPTRSEIKNENSSDGTWGGSGVARPICTREVGAARLECTRKELEYPGSSSSALLIQLSTQSLLMREAKVLEFINLHQGNMSVKKYALKFTQFSRYAPTMVVDPRARMNKFVLGVSTMVVKECRTVMLINEMDISCLMVHAQQIKEENLKERSREANRAKTGDGDFSHSRPDVHGRSRFRQSLSG</sequence>
<feature type="region of interest" description="Disordered" evidence="8">
    <location>
        <begin position="1116"/>
        <end position="1153"/>
    </location>
</feature>
<evidence type="ECO:0000256" key="4">
    <source>
        <dbReference type="ARBA" id="ARBA00022722"/>
    </source>
</evidence>
<evidence type="ECO:0000256" key="8">
    <source>
        <dbReference type="SAM" id="MobiDB-lite"/>
    </source>
</evidence>
<feature type="compositionally biased region" description="Low complexity" evidence="8">
    <location>
        <begin position="86"/>
        <end position="96"/>
    </location>
</feature>
<dbReference type="InterPro" id="IPR043128">
    <property type="entry name" value="Rev_trsase/Diguanyl_cyclase"/>
</dbReference>
<organism evidence="12 13">
    <name type="scientific">Solanum tuberosum</name>
    <name type="common">Potato</name>
    <dbReference type="NCBI Taxonomy" id="4113"/>
    <lineage>
        <taxon>Eukaryota</taxon>
        <taxon>Viridiplantae</taxon>
        <taxon>Streptophyta</taxon>
        <taxon>Embryophyta</taxon>
        <taxon>Tracheophyta</taxon>
        <taxon>Spermatophyta</taxon>
        <taxon>Magnoliopsida</taxon>
        <taxon>eudicotyledons</taxon>
        <taxon>Gunneridae</taxon>
        <taxon>Pentapetalae</taxon>
        <taxon>asterids</taxon>
        <taxon>lamiids</taxon>
        <taxon>Solanales</taxon>
        <taxon>Solanaceae</taxon>
        <taxon>Solanoideae</taxon>
        <taxon>Solaneae</taxon>
        <taxon>Solanum</taxon>
    </lineage>
</organism>
<evidence type="ECO:0000259" key="9">
    <source>
        <dbReference type="Pfam" id="PF17917"/>
    </source>
</evidence>
<proteinExistence type="predicted"/>
<dbReference type="InterPro" id="IPR041373">
    <property type="entry name" value="RT_RNaseH"/>
</dbReference>
<protein>
    <recommendedName>
        <fullName evidence="1">RNA-directed DNA polymerase</fullName>
        <ecNumber evidence="1">2.7.7.49</ecNumber>
    </recommendedName>
</protein>
<feature type="domain" description="Integrase zinc-binding" evidence="10">
    <location>
        <begin position="676"/>
        <end position="707"/>
    </location>
</feature>
<evidence type="ECO:0000259" key="11">
    <source>
        <dbReference type="Pfam" id="PF24626"/>
    </source>
</evidence>
<feature type="region of interest" description="Disordered" evidence="8">
    <location>
        <begin position="164"/>
        <end position="188"/>
    </location>
</feature>
<feature type="domain" description="Reverse transcriptase RNase H-like" evidence="9">
    <location>
        <begin position="542"/>
        <end position="590"/>
    </location>
</feature>